<feature type="transmembrane region" description="Helical" evidence="6">
    <location>
        <begin position="63"/>
        <end position="84"/>
    </location>
</feature>
<dbReference type="PANTHER" id="PTHR30250">
    <property type="entry name" value="PST FAMILY PREDICTED COLANIC ACID TRANSPORTER"/>
    <property type="match status" value="1"/>
</dbReference>
<feature type="transmembrane region" description="Helical" evidence="6">
    <location>
        <begin position="465"/>
        <end position="484"/>
    </location>
</feature>
<proteinExistence type="predicted"/>
<feature type="transmembrane region" description="Helical" evidence="6">
    <location>
        <begin position="96"/>
        <end position="121"/>
    </location>
</feature>
<evidence type="ECO:0000313" key="7">
    <source>
        <dbReference type="EMBL" id="MBY8820797.1"/>
    </source>
</evidence>
<evidence type="ECO:0000256" key="4">
    <source>
        <dbReference type="ARBA" id="ARBA00022989"/>
    </source>
</evidence>
<keyword evidence="3 6" id="KW-0812">Transmembrane</keyword>
<evidence type="ECO:0000256" key="1">
    <source>
        <dbReference type="ARBA" id="ARBA00004651"/>
    </source>
</evidence>
<feature type="transmembrane region" description="Helical" evidence="6">
    <location>
        <begin position="185"/>
        <end position="205"/>
    </location>
</feature>
<dbReference type="InterPro" id="IPR050833">
    <property type="entry name" value="Poly_Biosynth_Transport"/>
</dbReference>
<evidence type="ECO:0000256" key="5">
    <source>
        <dbReference type="ARBA" id="ARBA00023136"/>
    </source>
</evidence>
<feature type="transmembrane region" description="Helical" evidence="6">
    <location>
        <begin position="367"/>
        <end position="393"/>
    </location>
</feature>
<keyword evidence="4 6" id="KW-1133">Transmembrane helix</keyword>
<feature type="transmembrane region" description="Helical" evidence="6">
    <location>
        <begin position="217"/>
        <end position="236"/>
    </location>
</feature>
<protein>
    <submittedName>
        <fullName evidence="7">Lipopolysaccharide biosynthesis protein</fullName>
    </submittedName>
</protein>
<dbReference type="RefSeq" id="WP_222987907.1">
    <property type="nucleotide sequence ID" value="NZ_JAINVV010000001.1"/>
</dbReference>
<keyword evidence="8" id="KW-1185">Reference proteome</keyword>
<dbReference type="Pfam" id="PF01943">
    <property type="entry name" value="Polysacc_synt"/>
    <property type="match status" value="1"/>
</dbReference>
<dbReference type="EMBL" id="JAINVV010000001">
    <property type="protein sequence ID" value="MBY8820797.1"/>
    <property type="molecule type" value="Genomic_DNA"/>
</dbReference>
<keyword evidence="2" id="KW-1003">Cell membrane</keyword>
<organism evidence="7 8">
    <name type="scientific">Sphingomonas colocasiae</name>
    <dbReference type="NCBI Taxonomy" id="1848973"/>
    <lineage>
        <taxon>Bacteria</taxon>
        <taxon>Pseudomonadati</taxon>
        <taxon>Pseudomonadota</taxon>
        <taxon>Alphaproteobacteria</taxon>
        <taxon>Sphingomonadales</taxon>
        <taxon>Sphingomonadaceae</taxon>
        <taxon>Sphingomonas</taxon>
    </lineage>
</organism>
<evidence type="ECO:0000313" key="8">
    <source>
        <dbReference type="Proteomes" id="UP000706039"/>
    </source>
</evidence>
<feature type="transmembrane region" description="Helical" evidence="6">
    <location>
        <begin position="434"/>
        <end position="453"/>
    </location>
</feature>
<keyword evidence="5 6" id="KW-0472">Membrane</keyword>
<feature type="transmembrane region" description="Helical" evidence="6">
    <location>
        <begin position="142"/>
        <end position="165"/>
    </location>
</feature>
<feature type="transmembrane region" description="Helical" evidence="6">
    <location>
        <begin position="328"/>
        <end position="347"/>
    </location>
</feature>
<comment type="subcellular location">
    <subcellularLocation>
        <location evidence="1">Cell membrane</location>
        <topology evidence="1">Multi-pass membrane protein</topology>
    </subcellularLocation>
</comment>
<sequence length="491" mass="52878">MTGFWRTGSDCGTGQSDLTKRLKTVSTSAHRIPRAINLVKYLLFPGPTDTEENRGRERLRRTFINGFSSLLSRSSTILTLLISVPLALHHLGSERFGMWMIISSFAAILSFADLGIGNGVINLVSRALGRDDQPGIRRSISGGLVILSMIGFALLAALIALYRFIDWPEIFQVKSSLGIEEAGPSAAAFIACFAVGIPAALAANVQIALQRGYEASFWAGLGGLMSLGGLAAAIALDFGTPILVLVLFGTQQFCNILNCLIFFIFRRPDLAPSFSDVDLTTMKDLMRIGSTFLVIQLVVVVSFRIDAVLVTQFFGASAAGQYSLVERLFAIVAMLQIVFLSPLWPAYGEAIGRGDHAWVKATVVRSLFLTIALTAVLAAILVLLSGPLMTLWIGSPLDVPITLFLGFAVWRVLEGVGSALAMLMNAAGALKMQLAIGFVMCAAALLLKLLFVPRLGMASMIWMTNIAYFLFAIIPLAVLIPSLVRRLGKAE</sequence>
<accession>A0ABS7PHL6</accession>
<evidence type="ECO:0000256" key="2">
    <source>
        <dbReference type="ARBA" id="ARBA00022475"/>
    </source>
</evidence>
<dbReference type="PANTHER" id="PTHR30250:SF26">
    <property type="entry name" value="PSMA PROTEIN"/>
    <property type="match status" value="1"/>
</dbReference>
<dbReference type="InterPro" id="IPR002797">
    <property type="entry name" value="Polysacc_synth"/>
</dbReference>
<feature type="transmembrane region" description="Helical" evidence="6">
    <location>
        <begin position="292"/>
        <end position="316"/>
    </location>
</feature>
<name>A0ABS7PHL6_9SPHN</name>
<gene>
    <name evidence="7" type="ORF">K7G82_00745</name>
</gene>
<feature type="transmembrane region" description="Helical" evidence="6">
    <location>
        <begin position="242"/>
        <end position="265"/>
    </location>
</feature>
<feature type="transmembrane region" description="Helical" evidence="6">
    <location>
        <begin position="399"/>
        <end position="422"/>
    </location>
</feature>
<evidence type="ECO:0000256" key="3">
    <source>
        <dbReference type="ARBA" id="ARBA00022692"/>
    </source>
</evidence>
<dbReference type="Proteomes" id="UP000706039">
    <property type="component" value="Unassembled WGS sequence"/>
</dbReference>
<comment type="caution">
    <text evidence="7">The sequence shown here is derived from an EMBL/GenBank/DDBJ whole genome shotgun (WGS) entry which is preliminary data.</text>
</comment>
<reference evidence="7 8" key="1">
    <citation type="submission" date="2021-08" db="EMBL/GenBank/DDBJ databases">
        <authorList>
            <person name="Tuo L."/>
        </authorList>
    </citation>
    <scope>NUCLEOTIDE SEQUENCE [LARGE SCALE GENOMIC DNA]</scope>
    <source>
        <strain evidence="7 8">JCM 31229</strain>
    </source>
</reference>
<evidence type="ECO:0000256" key="6">
    <source>
        <dbReference type="SAM" id="Phobius"/>
    </source>
</evidence>